<dbReference type="Gene3D" id="3.40.50.300">
    <property type="entry name" value="P-loop containing nucleotide triphosphate hydrolases"/>
    <property type="match status" value="2"/>
</dbReference>
<evidence type="ECO:0000256" key="12">
    <source>
        <dbReference type="HAMAP-Rule" id="MF_02206"/>
    </source>
</evidence>
<dbReference type="GO" id="GO:0005524">
    <property type="term" value="F:ATP binding"/>
    <property type="evidence" value="ECO:0007669"/>
    <property type="project" value="UniProtKB-UniRule"/>
</dbReference>
<accession>A0A0R1N1J8</accession>
<dbReference type="EC" id="3.1.-.-" evidence="12 13"/>
<dbReference type="Gene3D" id="3.30.420.10">
    <property type="entry name" value="Ribonuclease H-like superfamily/Ribonuclease H"/>
    <property type="match status" value="1"/>
</dbReference>
<dbReference type="STRING" id="1423792.FD09_GL001209"/>
<evidence type="ECO:0000256" key="3">
    <source>
        <dbReference type="ARBA" id="ARBA00022695"/>
    </source>
</evidence>
<dbReference type="RefSeq" id="WP_057817909.1">
    <property type="nucleotide sequence ID" value="NZ_AZEC01000002.1"/>
</dbReference>
<dbReference type="SUPFAM" id="SSF52540">
    <property type="entry name" value="P-loop containing nucleoside triphosphate hydrolases"/>
    <property type="match status" value="2"/>
</dbReference>
<evidence type="ECO:0000256" key="13">
    <source>
        <dbReference type="RuleBase" id="RU364106"/>
    </source>
</evidence>
<dbReference type="InterPro" id="IPR014013">
    <property type="entry name" value="Helic_SF1/SF2_ATP-bd_DinG/Rad3"/>
</dbReference>
<keyword evidence="8 12" id="KW-0269">Exonuclease</keyword>
<dbReference type="FunFam" id="3.30.420.10:FF:000045">
    <property type="entry name" value="3'-5' exonuclease DinG"/>
    <property type="match status" value="1"/>
</dbReference>
<dbReference type="GO" id="GO:0043139">
    <property type="term" value="F:5'-3' DNA helicase activity"/>
    <property type="evidence" value="ECO:0007669"/>
    <property type="project" value="UniProtKB-EC"/>
</dbReference>
<dbReference type="SMART" id="SM00491">
    <property type="entry name" value="HELICc2"/>
    <property type="match status" value="1"/>
</dbReference>
<evidence type="ECO:0000256" key="8">
    <source>
        <dbReference type="ARBA" id="ARBA00022839"/>
    </source>
</evidence>
<gene>
    <name evidence="12 13" type="primary">dinG</name>
    <name evidence="15" type="ORF">FD09_GL001209</name>
</gene>
<keyword evidence="10" id="KW-0239">DNA-directed DNA polymerase</keyword>
<comment type="cofactor">
    <cofactor evidence="1">
        <name>[4Fe-4S] cluster</name>
        <dbReference type="ChEBI" id="CHEBI:49883"/>
    </cofactor>
</comment>
<keyword evidence="5 12" id="KW-0540">Nuclease</keyword>
<keyword evidence="7 12" id="KW-0378">Hydrolase</keyword>
<dbReference type="PATRIC" id="fig|1423792.3.peg.1229"/>
<evidence type="ECO:0000256" key="11">
    <source>
        <dbReference type="ARBA" id="ARBA00048954"/>
    </source>
</evidence>
<keyword evidence="6 12" id="KW-0547">Nucleotide-binding</keyword>
<dbReference type="OrthoDB" id="9803913at2"/>
<keyword evidence="2" id="KW-0808">Transferase</keyword>
<feature type="short sequence motif" description="DEAH box" evidence="12">
    <location>
        <begin position="455"/>
        <end position="458"/>
    </location>
</feature>
<dbReference type="SMART" id="SM00479">
    <property type="entry name" value="EXOIII"/>
    <property type="match status" value="1"/>
</dbReference>
<proteinExistence type="inferred from homology"/>
<evidence type="ECO:0000256" key="2">
    <source>
        <dbReference type="ARBA" id="ARBA00022679"/>
    </source>
</evidence>
<dbReference type="SUPFAM" id="SSF53098">
    <property type="entry name" value="Ribonuclease H-like"/>
    <property type="match status" value="1"/>
</dbReference>
<dbReference type="GO" id="GO:0003677">
    <property type="term" value="F:DNA binding"/>
    <property type="evidence" value="ECO:0007669"/>
    <property type="project" value="InterPro"/>
</dbReference>
<comment type="function">
    <text evidence="12 13">3'-5' exonuclease.</text>
</comment>
<dbReference type="Proteomes" id="UP000051330">
    <property type="component" value="Unassembled WGS sequence"/>
</dbReference>
<dbReference type="InterPro" id="IPR036397">
    <property type="entry name" value="RNaseH_sf"/>
</dbReference>
<evidence type="ECO:0000259" key="14">
    <source>
        <dbReference type="PROSITE" id="PS51193"/>
    </source>
</evidence>
<dbReference type="SMART" id="SM00487">
    <property type="entry name" value="DEXDc"/>
    <property type="match status" value="1"/>
</dbReference>
<dbReference type="InterPro" id="IPR014001">
    <property type="entry name" value="Helicase_ATP-bd"/>
</dbReference>
<dbReference type="InterPro" id="IPR011545">
    <property type="entry name" value="DEAD/DEAH_box_helicase_dom"/>
</dbReference>
<evidence type="ECO:0000256" key="6">
    <source>
        <dbReference type="ARBA" id="ARBA00022741"/>
    </source>
</evidence>
<name>A0A0R1N1J8_9LACO</name>
<comment type="similarity">
    <text evidence="12 13">Belongs to the helicase family. DinG subfamily. Type 2 sub-subfamily.</text>
</comment>
<feature type="domain" description="Helicase ATP-binding" evidence="14">
    <location>
        <begin position="244"/>
        <end position="521"/>
    </location>
</feature>
<dbReference type="Pfam" id="PF13307">
    <property type="entry name" value="Helicase_C_2"/>
    <property type="match status" value="1"/>
</dbReference>
<keyword evidence="4" id="KW-0235">DNA replication</keyword>
<dbReference type="Pfam" id="PF00270">
    <property type="entry name" value="DEAD"/>
    <property type="match status" value="1"/>
</dbReference>
<dbReference type="GO" id="GO:0016887">
    <property type="term" value="F:ATP hydrolysis activity"/>
    <property type="evidence" value="ECO:0007669"/>
    <property type="project" value="RHEA"/>
</dbReference>
<dbReference type="HAMAP" id="MF_02206">
    <property type="entry name" value="DinG_exonucl"/>
    <property type="match status" value="1"/>
</dbReference>
<dbReference type="EMBL" id="AZEC01000002">
    <property type="protein sequence ID" value="KRL14049.1"/>
    <property type="molecule type" value="Genomic_DNA"/>
</dbReference>
<dbReference type="PANTHER" id="PTHR11472">
    <property type="entry name" value="DNA REPAIR DEAD HELICASE RAD3/XP-D SUBFAMILY MEMBER"/>
    <property type="match status" value="1"/>
</dbReference>
<dbReference type="NCBIfam" id="TIGR00573">
    <property type="entry name" value="dnaq"/>
    <property type="match status" value="1"/>
</dbReference>
<evidence type="ECO:0000313" key="16">
    <source>
        <dbReference type="Proteomes" id="UP000051330"/>
    </source>
</evidence>
<dbReference type="InterPro" id="IPR006310">
    <property type="entry name" value="DinG"/>
</dbReference>
<dbReference type="GO" id="GO:0006260">
    <property type="term" value="P:DNA replication"/>
    <property type="evidence" value="ECO:0007669"/>
    <property type="project" value="UniProtKB-KW"/>
</dbReference>
<keyword evidence="15" id="KW-0347">Helicase</keyword>
<protein>
    <recommendedName>
        <fullName evidence="12 13">3'-5' exonuclease DinG</fullName>
        <ecNumber evidence="12 13">3.1.-.-</ecNumber>
    </recommendedName>
</protein>
<dbReference type="InterPro" id="IPR027417">
    <property type="entry name" value="P-loop_NTPase"/>
</dbReference>
<evidence type="ECO:0000313" key="15">
    <source>
        <dbReference type="EMBL" id="KRL14049.1"/>
    </source>
</evidence>
<dbReference type="Pfam" id="PF00929">
    <property type="entry name" value="RNase_T"/>
    <property type="match status" value="1"/>
</dbReference>
<comment type="catalytic activity">
    <reaction evidence="11">
        <text>ATP + H2O = ADP + phosphate + H(+)</text>
        <dbReference type="Rhea" id="RHEA:13065"/>
        <dbReference type="ChEBI" id="CHEBI:15377"/>
        <dbReference type="ChEBI" id="CHEBI:15378"/>
        <dbReference type="ChEBI" id="CHEBI:30616"/>
        <dbReference type="ChEBI" id="CHEBI:43474"/>
        <dbReference type="ChEBI" id="CHEBI:456216"/>
        <dbReference type="EC" id="5.6.2.3"/>
    </reaction>
</comment>
<keyword evidence="16" id="KW-1185">Reference proteome</keyword>
<keyword evidence="3" id="KW-0548">Nucleotidyltransferase</keyword>
<dbReference type="AlphaFoldDB" id="A0A0R1N1J8"/>
<evidence type="ECO:0000256" key="5">
    <source>
        <dbReference type="ARBA" id="ARBA00022722"/>
    </source>
</evidence>
<dbReference type="InterPro" id="IPR045028">
    <property type="entry name" value="DinG/Rad3-like"/>
</dbReference>
<dbReference type="InterPro" id="IPR012337">
    <property type="entry name" value="RNaseH-like_sf"/>
</dbReference>
<dbReference type="GO" id="GO:0008408">
    <property type="term" value="F:3'-5' exonuclease activity"/>
    <property type="evidence" value="ECO:0007669"/>
    <property type="project" value="UniProtKB-UniRule"/>
</dbReference>
<evidence type="ECO:0000256" key="4">
    <source>
        <dbReference type="ARBA" id="ARBA00022705"/>
    </source>
</evidence>
<dbReference type="NCBIfam" id="TIGR01407">
    <property type="entry name" value="dinG_rel"/>
    <property type="match status" value="1"/>
</dbReference>
<dbReference type="InterPro" id="IPR006054">
    <property type="entry name" value="DnaQ"/>
</dbReference>
<dbReference type="InterPro" id="IPR013520">
    <property type="entry name" value="Ribonucl_H"/>
</dbReference>
<dbReference type="PROSITE" id="PS51193">
    <property type="entry name" value="HELICASE_ATP_BIND_2"/>
    <property type="match status" value="1"/>
</dbReference>
<reference evidence="15 16" key="1">
    <citation type="journal article" date="2015" name="Genome Announc.">
        <title>Expanding the biotechnology potential of lactobacilli through comparative genomics of 213 strains and associated genera.</title>
        <authorList>
            <person name="Sun Z."/>
            <person name="Harris H.M."/>
            <person name="McCann A."/>
            <person name="Guo C."/>
            <person name="Argimon S."/>
            <person name="Zhang W."/>
            <person name="Yang X."/>
            <person name="Jeffery I.B."/>
            <person name="Cooney J.C."/>
            <person name="Kagawa T.F."/>
            <person name="Liu W."/>
            <person name="Song Y."/>
            <person name="Salvetti E."/>
            <person name="Wrobel A."/>
            <person name="Rasinkangas P."/>
            <person name="Parkhill J."/>
            <person name="Rea M.C."/>
            <person name="O'Sullivan O."/>
            <person name="Ritari J."/>
            <person name="Douillard F.P."/>
            <person name="Paul Ross R."/>
            <person name="Yang R."/>
            <person name="Briner A.E."/>
            <person name="Felis G.E."/>
            <person name="de Vos W.M."/>
            <person name="Barrangou R."/>
            <person name="Klaenhammer T.R."/>
            <person name="Caufield P.W."/>
            <person name="Cui Y."/>
            <person name="Zhang H."/>
            <person name="O'Toole P.W."/>
        </authorList>
    </citation>
    <scope>NUCLEOTIDE SEQUENCE [LARGE SCALE GENOMIC DNA]</scope>
    <source>
        <strain evidence="15 16">DSM 12744</strain>
    </source>
</reference>
<sequence length="938" mass="104756">MRTGRLYAVVDLETTGTDYAQGDRIIQFGCALVKNGKIVDTVSQNIDPHQALLPAIRNLTGIHDKELAQSPDFQEIGETLHGLLTDAVFVAHNVNFDLPFINSEFAGLGLPPVGQEALDTVQLAQILLPEAPSYKLSDLTKFLGITHDNPHRADSDAIATAKLFILLDHRLSALPLVTRVQLGKMGTHLLRQTGDYLYAAGQQTNQSADSDRFVVVNGLALRQVTETVPVPAPYVPYPTTQKEMTALLRPRFTARKRQIKMMNAVYRHAQNGQVPLLIEAATGSGKSLGYLLPLILRQQDTQQQIIVTTSTIALQEQLAQQTLPAIAAVLQTTLRVEIVKSDTHYIDLAQYQELLHRQDLNEGSQILMMKILVWLTQTTTGDLQELQLTTYRSPLFSEIVSGQEDDADSPWYAVDFLRRAHARQDAAQILITNHAYFTRHYAEQPFARHALVVVDEAQHVADSAVDALMAKGNLPTILRYLHRIKAVVDSVVRQEQWGNGDLFRYQVVSVTQAIDGLTARTNALQGMLYEQAIQGNVVRAERNQTIQRLWQPDESNADMLGRQLEQLDDLLNQLFHNLHQLTTVIADQADHWSKQVIAMGETIQTTLEELAPLTDDLAQLAQVQQYHSASAGYVVQMRNYGDLHSVSLHWCQVDIQALWSAVTKRFAPFIYVGATLRIMDSWQPFCQPLGITDATKMVLANGFAYKRMGRVFIVPDAPDIKETVPAEYAHYVATMINQLAMANHERILVLFNSLSMIQNVYDDISEIRLVGSRELLAQGVTGSVEKVMKRFKLSDGAILLGAATFWEGIDLPNDTLQILVVTRLPFEPPTRPLTQLRANLITQRGGNPFRQDALPRATQRLTQAFGRLFRSRHDHGVMIVLDRRIMSESWGHQILHNLPRTVPKVQLASQEVASATADFLAGRVPQIAETNPLPTSDH</sequence>
<evidence type="ECO:0000256" key="1">
    <source>
        <dbReference type="ARBA" id="ARBA00001966"/>
    </source>
</evidence>
<organism evidence="15 16">
    <name type="scientific">Schleiferilactobacillus perolens DSM 12744</name>
    <dbReference type="NCBI Taxonomy" id="1423792"/>
    <lineage>
        <taxon>Bacteria</taxon>
        <taxon>Bacillati</taxon>
        <taxon>Bacillota</taxon>
        <taxon>Bacilli</taxon>
        <taxon>Lactobacillales</taxon>
        <taxon>Lactobacillaceae</taxon>
        <taxon>Schleiferilactobacillus</taxon>
    </lineage>
</organism>
<dbReference type="GO" id="GO:0003887">
    <property type="term" value="F:DNA-directed DNA polymerase activity"/>
    <property type="evidence" value="ECO:0007669"/>
    <property type="project" value="UniProtKB-KW"/>
</dbReference>
<evidence type="ECO:0000256" key="10">
    <source>
        <dbReference type="ARBA" id="ARBA00022932"/>
    </source>
</evidence>
<keyword evidence="9 12" id="KW-0067">ATP-binding</keyword>
<comment type="caution">
    <text evidence="15">The sequence shown here is derived from an EMBL/GenBank/DDBJ whole genome shotgun (WGS) entry which is preliminary data.</text>
</comment>
<evidence type="ECO:0000256" key="7">
    <source>
        <dbReference type="ARBA" id="ARBA00022801"/>
    </source>
</evidence>
<feature type="binding site" evidence="12">
    <location>
        <begin position="280"/>
        <end position="287"/>
    </location>
    <ligand>
        <name>ATP</name>
        <dbReference type="ChEBI" id="CHEBI:30616"/>
    </ligand>
</feature>
<dbReference type="CDD" id="cd06127">
    <property type="entry name" value="DEDDh"/>
    <property type="match status" value="1"/>
</dbReference>
<evidence type="ECO:0000256" key="9">
    <source>
        <dbReference type="ARBA" id="ARBA00022840"/>
    </source>
</evidence>
<dbReference type="PANTHER" id="PTHR11472:SF34">
    <property type="entry name" value="REGULATOR OF TELOMERE ELONGATION HELICASE 1"/>
    <property type="match status" value="1"/>
</dbReference>
<dbReference type="InterPro" id="IPR006555">
    <property type="entry name" value="ATP-dep_Helicase_C"/>
</dbReference>